<organism evidence="4 5">
    <name type="scientific">Aminobacter aminovorans</name>
    <name type="common">Chelatobacter heintzii</name>
    <dbReference type="NCBI Taxonomy" id="83263"/>
    <lineage>
        <taxon>Bacteria</taxon>
        <taxon>Pseudomonadati</taxon>
        <taxon>Pseudomonadota</taxon>
        <taxon>Alphaproteobacteria</taxon>
        <taxon>Hyphomicrobiales</taxon>
        <taxon>Phyllobacteriaceae</taxon>
        <taxon>Aminobacter</taxon>
    </lineage>
</organism>
<dbReference type="Proteomes" id="UP000254701">
    <property type="component" value="Unassembled WGS sequence"/>
</dbReference>
<dbReference type="AlphaFoldDB" id="A0A380WGZ6"/>
<gene>
    <name evidence="4" type="ORF">NCTC10684_01418</name>
</gene>
<dbReference type="PANTHER" id="PTHR30006:SF24">
    <property type="entry name" value="SLL0237 PROTEIN"/>
    <property type="match status" value="1"/>
</dbReference>
<dbReference type="SUPFAM" id="SSF53850">
    <property type="entry name" value="Periplasmic binding protein-like II"/>
    <property type="match status" value="1"/>
</dbReference>
<dbReference type="PANTHER" id="PTHR30006">
    <property type="entry name" value="THIAMINE-BINDING PERIPLASMIC PROTEIN-RELATED"/>
    <property type="match status" value="1"/>
</dbReference>
<evidence type="ECO:0000256" key="2">
    <source>
        <dbReference type="SAM" id="MobiDB-lite"/>
    </source>
</evidence>
<keyword evidence="1 3" id="KW-0732">Signal</keyword>
<feature type="chain" id="PRO_5016921745" evidence="3">
    <location>
        <begin position="30"/>
        <end position="375"/>
    </location>
</feature>
<evidence type="ECO:0000313" key="5">
    <source>
        <dbReference type="Proteomes" id="UP000254701"/>
    </source>
</evidence>
<accession>A0A380WGZ6</accession>
<feature type="region of interest" description="Disordered" evidence="2">
    <location>
        <begin position="319"/>
        <end position="339"/>
    </location>
</feature>
<feature type="signal peptide" evidence="3">
    <location>
        <begin position="1"/>
        <end position="29"/>
    </location>
</feature>
<dbReference type="OrthoDB" id="8673316at2"/>
<name>A0A380WGZ6_AMIAI</name>
<dbReference type="RefSeq" id="WP_115730580.1">
    <property type="nucleotide sequence ID" value="NZ_BAAAVY010000010.1"/>
</dbReference>
<evidence type="ECO:0000256" key="1">
    <source>
        <dbReference type="ARBA" id="ARBA00022729"/>
    </source>
</evidence>
<sequence length="375" mass="40522">MSRHFDVKRLLAATALGVASGLFAGAAQAEEFDLNALIEAAKKEPPINVYSSTGKIVKQAENFTKKYGVQATGTKANAAAQLEMVIREGQAKNVQGDVIQISDVPAGVAQLVPQGFVESWLPPDLAAKIPAQYQNPLTVSNEANVFAYNTQLNESCPVKNIWELTEAKWKGKLAMQDPLNKASYVDWFNQMATNADDKVAAAYKEHYGKDLEAGEDGATGAWVKALAANGPLLTDADEGAAQAVGAPDQKEQFIGLISSAKFRNNQDVGSKLGLCKDLKPFAGWMYPSLGFIAKGTDSPNAAKLFIHYLMTEEGIAPQAADGKMSTNSDAKLPDDEPSGIGKVLDQIFPYDSASAQSDWDARQDWQDLWRINYKK</sequence>
<proteinExistence type="predicted"/>
<protein>
    <submittedName>
        <fullName evidence="4">ABC-type thiamine transport system, periplasmic component</fullName>
    </submittedName>
</protein>
<dbReference type="Pfam" id="PF13531">
    <property type="entry name" value="SBP_bac_11"/>
    <property type="match status" value="1"/>
</dbReference>
<dbReference type="Gene3D" id="3.40.190.10">
    <property type="entry name" value="Periplasmic binding protein-like II"/>
    <property type="match status" value="2"/>
</dbReference>
<reference evidence="4 5" key="1">
    <citation type="submission" date="2018-06" db="EMBL/GenBank/DDBJ databases">
        <authorList>
            <consortium name="Pathogen Informatics"/>
            <person name="Doyle S."/>
        </authorList>
    </citation>
    <scope>NUCLEOTIDE SEQUENCE [LARGE SCALE GENOMIC DNA]</scope>
    <source>
        <strain evidence="4 5">NCTC10684</strain>
    </source>
</reference>
<evidence type="ECO:0000256" key="3">
    <source>
        <dbReference type="SAM" id="SignalP"/>
    </source>
</evidence>
<evidence type="ECO:0000313" key="4">
    <source>
        <dbReference type="EMBL" id="SUU88210.1"/>
    </source>
</evidence>
<dbReference type="EMBL" id="UFSM01000001">
    <property type="protein sequence ID" value="SUU88210.1"/>
    <property type="molecule type" value="Genomic_DNA"/>
</dbReference>